<evidence type="ECO:0000256" key="4">
    <source>
        <dbReference type="ARBA" id="ARBA00022902"/>
    </source>
</evidence>
<dbReference type="GO" id="GO:0035167">
    <property type="term" value="P:larval lymph gland hemopoiesis"/>
    <property type="evidence" value="ECO:0007669"/>
    <property type="project" value="UniProtKB-ARBA"/>
</dbReference>
<feature type="region of interest" description="Disordered" evidence="9">
    <location>
        <begin position="64"/>
        <end position="87"/>
    </location>
</feature>
<keyword evidence="6" id="KW-0804">Transcription</keyword>
<evidence type="ECO:0000256" key="8">
    <source>
        <dbReference type="ARBA" id="ARBA00037382"/>
    </source>
</evidence>
<proteinExistence type="predicted"/>
<evidence type="ECO:0000256" key="6">
    <source>
        <dbReference type="ARBA" id="ARBA00023163"/>
    </source>
</evidence>
<protein>
    <recommendedName>
        <fullName evidence="10">BTB domain-containing protein</fullName>
    </recommendedName>
</protein>
<dbReference type="GO" id="GO:0045467">
    <property type="term" value="P:R7 cell development"/>
    <property type="evidence" value="ECO:0007669"/>
    <property type="project" value="UniProtKB-ARBA"/>
</dbReference>
<feature type="region of interest" description="Disordered" evidence="9">
    <location>
        <begin position="435"/>
        <end position="521"/>
    </location>
</feature>
<feature type="domain" description="BTB" evidence="10">
    <location>
        <begin position="189"/>
        <end position="255"/>
    </location>
</feature>
<dbReference type="GO" id="GO:0006355">
    <property type="term" value="P:regulation of DNA-templated transcription"/>
    <property type="evidence" value="ECO:0007669"/>
    <property type="project" value="UniProtKB-ARBA"/>
</dbReference>
<comment type="caution">
    <text evidence="11">The sequence shown here is derived from an EMBL/GenBank/DDBJ whole genome shotgun (WGS) entry which is preliminary data.</text>
</comment>
<dbReference type="GO" id="GO:0005634">
    <property type="term" value="C:nucleus"/>
    <property type="evidence" value="ECO:0007669"/>
    <property type="project" value="UniProtKB-SubCell"/>
</dbReference>
<evidence type="ECO:0000256" key="2">
    <source>
        <dbReference type="ARBA" id="ARBA00022473"/>
    </source>
</evidence>
<reference evidence="11 12" key="1">
    <citation type="submission" date="2024-05" db="EMBL/GenBank/DDBJ databases">
        <title>Genetic variation in Jamaican populations of the coffee berry borer (Hypothenemus hampei).</title>
        <authorList>
            <person name="Errbii M."/>
            <person name="Myrie A."/>
        </authorList>
    </citation>
    <scope>NUCLEOTIDE SEQUENCE [LARGE SCALE GENOMIC DNA]</scope>
    <source>
        <strain evidence="11">JA-Hopewell-2020-01-JO</strain>
        <tissue evidence="11">Whole body</tissue>
    </source>
</reference>
<keyword evidence="2" id="KW-0217">Developmental protein</keyword>
<keyword evidence="12" id="KW-1185">Reference proteome</keyword>
<name>A0ABD1ES11_HYPHA</name>
<feature type="compositionally biased region" description="Basic residues" evidence="9">
    <location>
        <begin position="451"/>
        <end position="460"/>
    </location>
</feature>
<dbReference type="PANTHER" id="PTHR23110">
    <property type="entry name" value="BTB DOMAIN TRANSCRIPTION FACTOR"/>
    <property type="match status" value="1"/>
</dbReference>
<dbReference type="InterPro" id="IPR051095">
    <property type="entry name" value="Dros_DevTransReg"/>
</dbReference>
<dbReference type="GO" id="GO:0045476">
    <property type="term" value="P:nurse cell apoptotic process"/>
    <property type="evidence" value="ECO:0007669"/>
    <property type="project" value="UniProtKB-ARBA"/>
</dbReference>
<feature type="region of interest" description="Disordered" evidence="9">
    <location>
        <begin position="743"/>
        <end position="764"/>
    </location>
</feature>
<dbReference type="EMBL" id="JBDJPC010000005">
    <property type="protein sequence ID" value="KAL1501572.1"/>
    <property type="molecule type" value="Genomic_DNA"/>
</dbReference>
<feature type="region of interest" description="Disordered" evidence="9">
    <location>
        <begin position="315"/>
        <end position="348"/>
    </location>
</feature>
<dbReference type="InterPro" id="IPR011333">
    <property type="entry name" value="SKP1/BTB/POZ_sf"/>
</dbReference>
<feature type="compositionally biased region" description="Basic and acidic residues" evidence="9">
    <location>
        <begin position="280"/>
        <end position="300"/>
    </location>
</feature>
<comment type="function">
    <text evidence="8">Putative transcription factor required for axon growth and guidance in the central and peripheral nervous systems. Repels CNS axons away from the midline by promoting the expression of the midline repellent sli and its receptor robo.</text>
</comment>
<organism evidence="11 12">
    <name type="scientific">Hypothenemus hampei</name>
    <name type="common">Coffee berry borer</name>
    <dbReference type="NCBI Taxonomy" id="57062"/>
    <lineage>
        <taxon>Eukaryota</taxon>
        <taxon>Metazoa</taxon>
        <taxon>Ecdysozoa</taxon>
        <taxon>Arthropoda</taxon>
        <taxon>Hexapoda</taxon>
        <taxon>Insecta</taxon>
        <taxon>Pterygota</taxon>
        <taxon>Neoptera</taxon>
        <taxon>Endopterygota</taxon>
        <taxon>Coleoptera</taxon>
        <taxon>Polyphaga</taxon>
        <taxon>Cucujiformia</taxon>
        <taxon>Curculionidae</taxon>
        <taxon>Scolytinae</taxon>
        <taxon>Hypothenemus</taxon>
    </lineage>
</organism>
<feature type="region of interest" description="Disordered" evidence="9">
    <location>
        <begin position="658"/>
        <end position="709"/>
    </location>
</feature>
<dbReference type="CDD" id="cd18315">
    <property type="entry name" value="BTB_POZ_BAB-like"/>
    <property type="match status" value="1"/>
</dbReference>
<dbReference type="Proteomes" id="UP001566132">
    <property type="component" value="Unassembled WGS sequence"/>
</dbReference>
<dbReference type="GO" id="GO:0016199">
    <property type="term" value="P:axon midline choice point recognition"/>
    <property type="evidence" value="ECO:0007669"/>
    <property type="project" value="UniProtKB-ARBA"/>
</dbReference>
<dbReference type="SUPFAM" id="SSF54695">
    <property type="entry name" value="POZ domain"/>
    <property type="match status" value="1"/>
</dbReference>
<evidence type="ECO:0000313" key="11">
    <source>
        <dbReference type="EMBL" id="KAL1501572.1"/>
    </source>
</evidence>
<dbReference type="Gene3D" id="3.30.710.10">
    <property type="entry name" value="Potassium Channel Kv1.1, Chain A"/>
    <property type="match status" value="1"/>
</dbReference>
<dbReference type="GO" id="GO:0007526">
    <property type="term" value="P:larval somatic muscle development"/>
    <property type="evidence" value="ECO:0007669"/>
    <property type="project" value="UniProtKB-ARBA"/>
</dbReference>
<feature type="compositionally biased region" description="Basic and acidic residues" evidence="9">
    <location>
        <begin position="658"/>
        <end position="679"/>
    </location>
</feature>
<feature type="compositionally biased region" description="Polar residues" evidence="9">
    <location>
        <begin position="680"/>
        <end position="693"/>
    </location>
</feature>
<evidence type="ECO:0000259" key="10">
    <source>
        <dbReference type="PROSITE" id="PS50097"/>
    </source>
</evidence>
<keyword evidence="4" id="KW-0524">Neurogenesis</keyword>
<feature type="region of interest" description="Disordered" evidence="9">
    <location>
        <begin position="279"/>
        <end position="300"/>
    </location>
</feature>
<evidence type="ECO:0000256" key="3">
    <source>
        <dbReference type="ARBA" id="ARBA00022782"/>
    </source>
</evidence>
<dbReference type="Pfam" id="PF00651">
    <property type="entry name" value="BTB"/>
    <property type="match status" value="1"/>
</dbReference>
<dbReference type="AlphaFoldDB" id="A0ABD1ES11"/>
<keyword evidence="7" id="KW-0539">Nucleus</keyword>
<feature type="compositionally biased region" description="Basic and acidic residues" evidence="9">
    <location>
        <begin position="317"/>
        <end position="333"/>
    </location>
</feature>
<dbReference type="InterPro" id="IPR000210">
    <property type="entry name" value="BTB/POZ_dom"/>
</dbReference>
<dbReference type="PANTHER" id="PTHR23110:SF111">
    <property type="entry name" value="LONGITUDINALS LACKING PROTEIN, ISOFORMS F_I_K_T"/>
    <property type="match status" value="1"/>
</dbReference>
<evidence type="ECO:0000256" key="9">
    <source>
        <dbReference type="SAM" id="MobiDB-lite"/>
    </source>
</evidence>
<feature type="region of interest" description="Disordered" evidence="9">
    <location>
        <begin position="615"/>
        <end position="642"/>
    </location>
</feature>
<evidence type="ECO:0000256" key="5">
    <source>
        <dbReference type="ARBA" id="ARBA00023015"/>
    </source>
</evidence>
<comment type="subcellular location">
    <subcellularLocation>
        <location evidence="1">Nucleus</location>
    </subcellularLocation>
</comment>
<feature type="compositionally biased region" description="Basic and acidic residues" evidence="9">
    <location>
        <begin position="619"/>
        <end position="637"/>
    </location>
</feature>
<dbReference type="SMART" id="SM00225">
    <property type="entry name" value="BTB"/>
    <property type="match status" value="1"/>
</dbReference>
<feature type="compositionally biased region" description="Basic and acidic residues" evidence="9">
    <location>
        <begin position="492"/>
        <end position="517"/>
    </location>
</feature>
<dbReference type="PROSITE" id="PS50097">
    <property type="entry name" value="BTB"/>
    <property type="match status" value="1"/>
</dbReference>
<evidence type="ECO:0000256" key="1">
    <source>
        <dbReference type="ARBA" id="ARBA00004123"/>
    </source>
</evidence>
<evidence type="ECO:0000256" key="7">
    <source>
        <dbReference type="ARBA" id="ARBA00023242"/>
    </source>
</evidence>
<dbReference type="GO" id="GO:0007464">
    <property type="term" value="P:R3/R4 cell fate commitment"/>
    <property type="evidence" value="ECO:0007669"/>
    <property type="project" value="UniProtKB-ARBA"/>
</dbReference>
<keyword evidence="5" id="KW-0805">Transcription regulation</keyword>
<dbReference type="GO" id="GO:0048813">
    <property type="term" value="P:dendrite morphogenesis"/>
    <property type="evidence" value="ECO:0007669"/>
    <property type="project" value="UniProtKB-ARBA"/>
</dbReference>
<keyword evidence="3" id="KW-0221">Differentiation</keyword>
<dbReference type="GO" id="GO:0008406">
    <property type="term" value="P:gonad development"/>
    <property type="evidence" value="ECO:0007669"/>
    <property type="project" value="UniProtKB-ARBA"/>
</dbReference>
<feature type="compositionally biased region" description="Basic and acidic residues" evidence="9">
    <location>
        <begin position="694"/>
        <end position="704"/>
    </location>
</feature>
<evidence type="ECO:0000313" key="12">
    <source>
        <dbReference type="Proteomes" id="UP001566132"/>
    </source>
</evidence>
<gene>
    <name evidence="11" type="ORF">ABEB36_006872</name>
</gene>
<sequence length="886" mass="100294">MSARKSRGRNFNFTPAYDPMFKRAVLLYAEQKGNVATRKRFGICEETLRRWKMYREEIMDLVDQSKRRSKRRTKNLKNEPKEPEPDVSVIQNNYQGICTNFEDLDTMPLQQRLSQSQGEPSHLTPNQESLLQTLPLSPTKLKVTRQSKPTSSSMVAPMPQSSQVCLKWNSHHNNMQTSFPNLLLKEQYVDVTLVADGKTLKCHRMILSSCSPYFETVLEGITPLQHPVLFMKDIPFWILKALCDFMYAGEVHISQDKLPELLKAAAILKIKGLGTTTMAEDPKKDTSEIKKESETNKSENLIKQETSNQVPMILKPTKPELGRPAKRKDEKKLIYTTQPSKPGDDTSKRIPTKIIAKFDLPTMQKVGSQSRFILRSVVGTKSSPTQMTYVRKPDLHTQKSSEKSLTQDNIIDPLDLLEPVYEEFAKDDPPFVVRNTNSKLRDKSGASARKSMTRKVRKRRYTEYSDEEEETSSPVFQSRKGTRSRPNVKVPKYFDTENERSKESSEATIVREPHTDQGDPLVPMVEIKTEPVDLDEGAIEIEDNLVNYNAQDQTHDEEIIGNYDSPLVNQCKPKVPQPLILDVHTVAEPNAKSTAPVESTTSQLIISNVQSMAELLDEPSPKENEDVNDREQSKNDDYPDSTSRIHVAIGVRSLDELKAPKDISEHDEKVNEDLTKTEETPSNYMMENNGNVDETTHESNEHSSGRLGSLGSVESKIERIEIKSVETLSQSTMDILSENVISKEEEVPNTDEQELDKELSEQSKHFDINSIKGSESEECISRESSDLIKAVDNNEFETILKNSFEGNCEMPEVVETTQQEQMENSETNSEILNFQSNEGELEKHSKEVEDALIPEGCSKNTGDSDVTLEAIVKDLSESLNNKEDAP</sequence>
<accession>A0ABD1ES11</accession>